<sequence length="318" mass="37252">MSRGDVNKLISQDIQCEDTYKEDKIKIANRLVKNFSLLKELNLLSTIKNEQTERKVTNGYKQDITYDSENVIYANKYVLNFLQLKEQKRKKEKEEEEEKKKEKEKRKTKFNTKSAQTNFLSENDITLINDTLYKNYLSLSTYTEQIITCDEENNFNIFNNQVMVKHVPVPTYEVVNHSAHLEKTVQMLTLLIKSYNDSLNLIKLQQSVINDVFFYTHNLLKNKQKRLSRKNERLVKAHSVNVRAKEEPQKGASTDVKPPFCTSGEEGDIQPVLSSNQGNLPSMYKTQIDLYRRHISHLYHENDHLKEHLNKCKDGSKD</sequence>
<dbReference type="Proteomes" id="UP000054561">
    <property type="component" value="Unassembled WGS sequence"/>
</dbReference>
<dbReference type="RefSeq" id="XP_012333423.1">
    <property type="nucleotide sequence ID" value="XM_012478000.1"/>
</dbReference>
<evidence type="ECO:0000313" key="2">
    <source>
        <dbReference type="EMBL" id="KJP89893.1"/>
    </source>
</evidence>
<name>A0A0D9QSH4_PLAFR</name>
<proteinExistence type="predicted"/>
<evidence type="ECO:0000313" key="3">
    <source>
        <dbReference type="Proteomes" id="UP000054561"/>
    </source>
</evidence>
<dbReference type="GeneID" id="24265663"/>
<dbReference type="AlphaFoldDB" id="A0A0D9QSH4"/>
<dbReference type="OMA" id="CEDTYKE"/>
<evidence type="ECO:0000256" key="1">
    <source>
        <dbReference type="SAM" id="MobiDB-lite"/>
    </source>
</evidence>
<feature type="region of interest" description="Disordered" evidence="1">
    <location>
        <begin position="89"/>
        <end position="108"/>
    </location>
</feature>
<dbReference type="OrthoDB" id="375964at2759"/>
<gene>
    <name evidence="2" type="ORF">AK88_00349</name>
</gene>
<protein>
    <submittedName>
        <fullName evidence="2">Uncharacterized protein</fullName>
    </submittedName>
</protein>
<organism evidence="2 3">
    <name type="scientific">Plasmodium fragile</name>
    <dbReference type="NCBI Taxonomy" id="5857"/>
    <lineage>
        <taxon>Eukaryota</taxon>
        <taxon>Sar</taxon>
        <taxon>Alveolata</taxon>
        <taxon>Apicomplexa</taxon>
        <taxon>Aconoidasida</taxon>
        <taxon>Haemosporida</taxon>
        <taxon>Plasmodiidae</taxon>
        <taxon>Plasmodium</taxon>
        <taxon>Plasmodium (Plasmodium)</taxon>
    </lineage>
</organism>
<dbReference type="EMBL" id="KQ001647">
    <property type="protein sequence ID" value="KJP89893.1"/>
    <property type="molecule type" value="Genomic_DNA"/>
</dbReference>
<dbReference type="VEuPathDB" id="PlasmoDB:AK88_00349"/>
<accession>A0A0D9QSH4</accession>
<keyword evidence="3" id="KW-1185">Reference proteome</keyword>
<reference evidence="2 3" key="1">
    <citation type="submission" date="2014-03" db="EMBL/GenBank/DDBJ databases">
        <title>The Genome Sequence of Plasmodium fragile nilgiri.</title>
        <authorList>
            <consortium name="The Broad Institute Genomics Platform"/>
            <consortium name="The Broad Institute Genome Sequencing Center for Infectious Disease"/>
            <person name="Neafsey D."/>
            <person name="Duraisingh M."/>
            <person name="Young S.K."/>
            <person name="Zeng Q."/>
            <person name="Gargeya S."/>
            <person name="Abouelleil A."/>
            <person name="Alvarado L."/>
            <person name="Chapman S.B."/>
            <person name="Gainer-Dewar J."/>
            <person name="Goldberg J."/>
            <person name="Griggs A."/>
            <person name="Gujja S."/>
            <person name="Hansen M."/>
            <person name="Howarth C."/>
            <person name="Imamovic A."/>
            <person name="Larimer J."/>
            <person name="Pearson M."/>
            <person name="Poon T.W."/>
            <person name="Priest M."/>
            <person name="Roberts A."/>
            <person name="Saif S."/>
            <person name="Shea T."/>
            <person name="Sykes S."/>
            <person name="Wortman J."/>
            <person name="Nusbaum C."/>
            <person name="Birren B."/>
        </authorList>
    </citation>
    <scope>NUCLEOTIDE SEQUENCE [LARGE SCALE GENOMIC DNA]</scope>
    <source>
        <strain evidence="3">nilgiri</strain>
    </source>
</reference>